<keyword evidence="1" id="KW-0723">Serine/threonine-protein kinase</keyword>
<name>A0ABT9QUM2_9ACTN</name>
<gene>
    <name evidence="3" type="ORF">J2853_009751</name>
</gene>
<dbReference type="InterPro" id="IPR003594">
    <property type="entry name" value="HATPase_dom"/>
</dbReference>
<evidence type="ECO:0000256" key="1">
    <source>
        <dbReference type="ARBA" id="ARBA00022527"/>
    </source>
</evidence>
<evidence type="ECO:0000313" key="4">
    <source>
        <dbReference type="Proteomes" id="UP001225356"/>
    </source>
</evidence>
<organism evidence="3 4">
    <name type="scientific">Streptosporangium lutulentum</name>
    <dbReference type="NCBI Taxonomy" id="1461250"/>
    <lineage>
        <taxon>Bacteria</taxon>
        <taxon>Bacillati</taxon>
        <taxon>Actinomycetota</taxon>
        <taxon>Actinomycetes</taxon>
        <taxon>Streptosporangiales</taxon>
        <taxon>Streptosporangiaceae</taxon>
        <taxon>Streptosporangium</taxon>
    </lineage>
</organism>
<dbReference type="Pfam" id="PF13581">
    <property type="entry name" value="HATPase_c_2"/>
    <property type="match status" value="1"/>
</dbReference>
<keyword evidence="1" id="KW-0808">Transferase</keyword>
<dbReference type="EMBL" id="JAUSQU010000003">
    <property type="protein sequence ID" value="MDP9850455.1"/>
    <property type="molecule type" value="Genomic_DNA"/>
</dbReference>
<dbReference type="Gene3D" id="3.30.565.10">
    <property type="entry name" value="Histidine kinase-like ATPase, C-terminal domain"/>
    <property type="match status" value="1"/>
</dbReference>
<dbReference type="InterPro" id="IPR050267">
    <property type="entry name" value="Anti-sigma-factor_SerPK"/>
</dbReference>
<evidence type="ECO:0000313" key="3">
    <source>
        <dbReference type="EMBL" id="MDP9850455.1"/>
    </source>
</evidence>
<sequence>MPIVNGAMVQGLDRSQPTFDPVRWRQVFPGHELQLRQLRRWLTSLLPNCPARDDLLLVAVELGANAIKHTRTGNGGRFAVEITWHGSTVRITVVDDGSSSKPHLVDDPMAEHGRGLQMVRHLSMRTGTAGDDRGRLMWADLPWESPSSELPAAFPAAFEEAICAGQVHLRRRFPNICTWFGRQTLCWWALPAPPAPNEFLTAVSAEDLAVQLAALQGPQSESR</sequence>
<evidence type="ECO:0000259" key="2">
    <source>
        <dbReference type="Pfam" id="PF13581"/>
    </source>
</evidence>
<dbReference type="Proteomes" id="UP001225356">
    <property type="component" value="Unassembled WGS sequence"/>
</dbReference>
<feature type="domain" description="Histidine kinase/HSP90-like ATPase" evidence="2">
    <location>
        <begin position="34"/>
        <end position="124"/>
    </location>
</feature>
<dbReference type="PANTHER" id="PTHR35526">
    <property type="entry name" value="ANTI-SIGMA-F FACTOR RSBW-RELATED"/>
    <property type="match status" value="1"/>
</dbReference>
<dbReference type="InterPro" id="IPR036890">
    <property type="entry name" value="HATPase_C_sf"/>
</dbReference>
<comment type="caution">
    <text evidence="3">The sequence shown here is derived from an EMBL/GenBank/DDBJ whole genome shotgun (WGS) entry which is preliminary data.</text>
</comment>
<dbReference type="SUPFAM" id="SSF55874">
    <property type="entry name" value="ATPase domain of HSP90 chaperone/DNA topoisomerase II/histidine kinase"/>
    <property type="match status" value="1"/>
</dbReference>
<accession>A0ABT9QUM2</accession>
<reference evidence="3 4" key="1">
    <citation type="submission" date="2023-07" db="EMBL/GenBank/DDBJ databases">
        <title>Sequencing the genomes of 1000 actinobacteria strains.</title>
        <authorList>
            <person name="Klenk H.-P."/>
        </authorList>
    </citation>
    <scope>NUCLEOTIDE SEQUENCE [LARGE SCALE GENOMIC DNA]</scope>
    <source>
        <strain evidence="3 4">DSM 46740</strain>
    </source>
</reference>
<dbReference type="PANTHER" id="PTHR35526:SF3">
    <property type="entry name" value="ANTI-SIGMA-F FACTOR RSBW"/>
    <property type="match status" value="1"/>
</dbReference>
<keyword evidence="1" id="KW-0418">Kinase</keyword>
<dbReference type="CDD" id="cd16936">
    <property type="entry name" value="HATPase_RsbW-like"/>
    <property type="match status" value="1"/>
</dbReference>
<protein>
    <recommendedName>
        <fullName evidence="2">Histidine kinase/HSP90-like ATPase domain-containing protein</fullName>
    </recommendedName>
</protein>
<proteinExistence type="predicted"/>
<keyword evidence="4" id="KW-1185">Reference proteome</keyword>
<dbReference type="RefSeq" id="WP_307569500.1">
    <property type="nucleotide sequence ID" value="NZ_JAUSQU010000003.1"/>
</dbReference>